<comment type="caution">
    <text evidence="1">The sequence shown here is derived from an EMBL/GenBank/DDBJ whole genome shotgun (WGS) entry which is preliminary data.</text>
</comment>
<sequence length="94" mass="11383">MNLSSWPLIADMTENQLLKHYRNRTHLHVLNNLETYSTIKATQGNYWFLQCLLQRLVICNRHLWQKNVENAYEIESLRNNACKKKKDFTEEEWT</sequence>
<reference evidence="1 2" key="1">
    <citation type="submission" date="2021-06" db="EMBL/GenBank/DDBJ databases">
        <title>Caerostris darwini draft genome.</title>
        <authorList>
            <person name="Kono N."/>
            <person name="Arakawa K."/>
        </authorList>
    </citation>
    <scope>NUCLEOTIDE SEQUENCE [LARGE SCALE GENOMIC DNA]</scope>
</reference>
<keyword evidence="2" id="KW-1185">Reference proteome</keyword>
<protein>
    <submittedName>
        <fullName evidence="1">Uncharacterized protein</fullName>
    </submittedName>
</protein>
<evidence type="ECO:0000313" key="1">
    <source>
        <dbReference type="EMBL" id="GIY81968.1"/>
    </source>
</evidence>
<accession>A0AAV4WHY2</accession>
<evidence type="ECO:0000313" key="2">
    <source>
        <dbReference type="Proteomes" id="UP001054837"/>
    </source>
</evidence>
<gene>
    <name evidence="1" type="ORF">CDAR_43791</name>
</gene>
<organism evidence="1 2">
    <name type="scientific">Caerostris darwini</name>
    <dbReference type="NCBI Taxonomy" id="1538125"/>
    <lineage>
        <taxon>Eukaryota</taxon>
        <taxon>Metazoa</taxon>
        <taxon>Ecdysozoa</taxon>
        <taxon>Arthropoda</taxon>
        <taxon>Chelicerata</taxon>
        <taxon>Arachnida</taxon>
        <taxon>Araneae</taxon>
        <taxon>Araneomorphae</taxon>
        <taxon>Entelegynae</taxon>
        <taxon>Araneoidea</taxon>
        <taxon>Araneidae</taxon>
        <taxon>Caerostris</taxon>
    </lineage>
</organism>
<name>A0AAV4WHY2_9ARAC</name>
<dbReference type="EMBL" id="BPLQ01014670">
    <property type="protein sequence ID" value="GIY81968.1"/>
    <property type="molecule type" value="Genomic_DNA"/>
</dbReference>
<dbReference type="AlphaFoldDB" id="A0AAV4WHY2"/>
<proteinExistence type="predicted"/>
<dbReference type="Proteomes" id="UP001054837">
    <property type="component" value="Unassembled WGS sequence"/>
</dbReference>